<sequence length="79" mass="8906">MGLIRRVAGSETIKRTILGIFLRDQIRNDENHRTRDTDIAQRRSRSGRQWAGHIARRPDGSWGTKVVESAAINAALIDP</sequence>
<dbReference type="AlphaFoldDB" id="A0A8S4SD28"/>
<proteinExistence type="predicted"/>
<accession>A0A8S4SD28</accession>
<feature type="region of interest" description="Disordered" evidence="1">
    <location>
        <begin position="34"/>
        <end position="55"/>
    </location>
</feature>
<protein>
    <submittedName>
        <fullName evidence="2">Jg11919 protein</fullName>
    </submittedName>
</protein>
<dbReference type="OrthoDB" id="407509at2759"/>
<dbReference type="Proteomes" id="UP000838756">
    <property type="component" value="Unassembled WGS sequence"/>
</dbReference>
<evidence type="ECO:0000313" key="3">
    <source>
        <dbReference type="Proteomes" id="UP000838756"/>
    </source>
</evidence>
<reference evidence="2" key="1">
    <citation type="submission" date="2022-03" db="EMBL/GenBank/DDBJ databases">
        <authorList>
            <person name="Lindestad O."/>
        </authorList>
    </citation>
    <scope>NUCLEOTIDE SEQUENCE</scope>
</reference>
<organism evidence="2 3">
    <name type="scientific">Pararge aegeria aegeria</name>
    <dbReference type="NCBI Taxonomy" id="348720"/>
    <lineage>
        <taxon>Eukaryota</taxon>
        <taxon>Metazoa</taxon>
        <taxon>Ecdysozoa</taxon>
        <taxon>Arthropoda</taxon>
        <taxon>Hexapoda</taxon>
        <taxon>Insecta</taxon>
        <taxon>Pterygota</taxon>
        <taxon>Neoptera</taxon>
        <taxon>Endopterygota</taxon>
        <taxon>Lepidoptera</taxon>
        <taxon>Glossata</taxon>
        <taxon>Ditrysia</taxon>
        <taxon>Papilionoidea</taxon>
        <taxon>Nymphalidae</taxon>
        <taxon>Satyrinae</taxon>
        <taxon>Satyrini</taxon>
        <taxon>Parargina</taxon>
        <taxon>Pararge</taxon>
    </lineage>
</organism>
<evidence type="ECO:0000256" key="1">
    <source>
        <dbReference type="SAM" id="MobiDB-lite"/>
    </source>
</evidence>
<dbReference type="EMBL" id="CAKXAJ010026116">
    <property type="protein sequence ID" value="CAH2257035.1"/>
    <property type="molecule type" value="Genomic_DNA"/>
</dbReference>
<evidence type="ECO:0000313" key="2">
    <source>
        <dbReference type="EMBL" id="CAH2257035.1"/>
    </source>
</evidence>
<comment type="caution">
    <text evidence="2">The sequence shown here is derived from an EMBL/GenBank/DDBJ whole genome shotgun (WGS) entry which is preliminary data.</text>
</comment>
<gene>
    <name evidence="2" type="primary">jg11919</name>
    <name evidence="2" type="ORF">PAEG_LOCUS23072</name>
</gene>
<name>A0A8S4SD28_9NEOP</name>
<keyword evidence="3" id="KW-1185">Reference proteome</keyword>